<dbReference type="GO" id="GO:0005886">
    <property type="term" value="C:plasma membrane"/>
    <property type="evidence" value="ECO:0007669"/>
    <property type="project" value="UniProtKB-SubCell"/>
</dbReference>
<dbReference type="InterPro" id="IPR044035">
    <property type="entry name" value="DUF5698"/>
</dbReference>
<protein>
    <recommendedName>
        <fullName evidence="6">UPF0316 protein DP119_03170</fullName>
    </recommendedName>
</protein>
<evidence type="ECO:0000313" key="10">
    <source>
        <dbReference type="Proteomes" id="UP000251869"/>
    </source>
</evidence>
<comment type="similarity">
    <text evidence="6">Belongs to the UPF0316 family.</text>
</comment>
<dbReference type="AlphaFoldDB" id="A0A365KC15"/>
<evidence type="ECO:0000256" key="6">
    <source>
        <dbReference type="HAMAP-Rule" id="MF_01515"/>
    </source>
</evidence>
<evidence type="ECO:0000256" key="4">
    <source>
        <dbReference type="ARBA" id="ARBA00022989"/>
    </source>
</evidence>
<dbReference type="Pfam" id="PF18955">
    <property type="entry name" value="DUF5698"/>
    <property type="match status" value="1"/>
</dbReference>
<evidence type="ECO:0000256" key="3">
    <source>
        <dbReference type="ARBA" id="ARBA00022692"/>
    </source>
</evidence>
<keyword evidence="3 6" id="KW-0812">Transmembrane</keyword>
<evidence type="ECO:0000256" key="5">
    <source>
        <dbReference type="ARBA" id="ARBA00023136"/>
    </source>
</evidence>
<feature type="transmembrane region" description="Helical" evidence="6">
    <location>
        <begin position="69"/>
        <end position="90"/>
    </location>
</feature>
<feature type="domain" description="DUF5698" evidence="8">
    <location>
        <begin position="57"/>
        <end position="113"/>
    </location>
</feature>
<feature type="transmembrane region" description="Helical" evidence="6">
    <location>
        <begin position="39"/>
        <end position="62"/>
    </location>
</feature>
<name>A0A365KC15_9BACL</name>
<keyword evidence="2 6" id="KW-1003">Cell membrane</keyword>
<dbReference type="CDD" id="cd16381">
    <property type="entry name" value="YitT_C_like_1"/>
    <property type="match status" value="1"/>
</dbReference>
<keyword evidence="5 6" id="KW-0472">Membrane</keyword>
<dbReference type="InterPro" id="IPR019264">
    <property type="entry name" value="DUF2179"/>
</dbReference>
<dbReference type="HAMAP" id="MF_01515">
    <property type="entry name" value="UPF0316"/>
    <property type="match status" value="1"/>
</dbReference>
<dbReference type="Proteomes" id="UP000251869">
    <property type="component" value="Unassembled WGS sequence"/>
</dbReference>
<dbReference type="PANTHER" id="PTHR40060">
    <property type="entry name" value="UPF0316 PROTEIN YEBE"/>
    <property type="match status" value="1"/>
</dbReference>
<evidence type="ECO:0000259" key="8">
    <source>
        <dbReference type="Pfam" id="PF18955"/>
    </source>
</evidence>
<comment type="caution">
    <text evidence="9">The sequence shown here is derived from an EMBL/GenBank/DDBJ whole genome shotgun (WGS) entry which is preliminary data.</text>
</comment>
<sequence>MPIESKGGACVYRDAHRENVIKILKHAGRREESVEIHPLLLVLIIFSISLSFVTLSTIRMILMVKGYQYSAAGLSILEVIINILGLGLVLDNLANVQNLLAYALGFAAGIIVGSKIEDKLSLGYVTANVISQDSSGRLAIQLRDKGYGVTDWETNGYEGKRSSLQILMPKKQEPELYRVVKELDPHAFIVAYDAKTIYGGFWIRALKKRTITVSD</sequence>
<keyword evidence="10" id="KW-1185">Reference proteome</keyword>
<dbReference type="Pfam" id="PF10035">
    <property type="entry name" value="DUF2179"/>
    <property type="match status" value="1"/>
</dbReference>
<accession>A0A365KC15</accession>
<keyword evidence="4 6" id="KW-1133">Transmembrane helix</keyword>
<dbReference type="NCBIfam" id="NF003194">
    <property type="entry name" value="PRK04164.1-5"/>
    <property type="match status" value="1"/>
</dbReference>
<evidence type="ECO:0000259" key="7">
    <source>
        <dbReference type="Pfam" id="PF10035"/>
    </source>
</evidence>
<gene>
    <name evidence="9" type="ORF">DP119_03170</name>
</gene>
<dbReference type="OrthoDB" id="48231at2"/>
<reference evidence="9 10" key="1">
    <citation type="submission" date="2018-06" db="EMBL/GenBank/DDBJ databases">
        <title>The draft genome sequences of strains SCU63 and S1.</title>
        <authorList>
            <person name="Gan L."/>
        </authorList>
    </citation>
    <scope>NUCLEOTIDE SEQUENCE [LARGE SCALE GENOMIC DNA]</scope>
    <source>
        <strain evidence="9 10">S1</strain>
    </source>
</reference>
<evidence type="ECO:0000256" key="1">
    <source>
        <dbReference type="ARBA" id="ARBA00004651"/>
    </source>
</evidence>
<evidence type="ECO:0000256" key="2">
    <source>
        <dbReference type="ARBA" id="ARBA00022475"/>
    </source>
</evidence>
<organism evidence="9 10">
    <name type="scientific">Planococcus maitriensis</name>
    <dbReference type="NCBI Taxonomy" id="221799"/>
    <lineage>
        <taxon>Bacteria</taxon>
        <taxon>Bacillati</taxon>
        <taxon>Bacillota</taxon>
        <taxon>Bacilli</taxon>
        <taxon>Bacillales</taxon>
        <taxon>Caryophanaceae</taxon>
        <taxon>Planococcus</taxon>
    </lineage>
</organism>
<evidence type="ECO:0000313" key="9">
    <source>
        <dbReference type="EMBL" id="RAZ70320.1"/>
    </source>
</evidence>
<comment type="subcellular location">
    <subcellularLocation>
        <location evidence="1 6">Cell membrane</location>
        <topology evidence="1 6">Multi-pass membrane protein</topology>
    </subcellularLocation>
</comment>
<dbReference type="EMBL" id="QLZQ01000001">
    <property type="protein sequence ID" value="RAZ70320.1"/>
    <property type="molecule type" value="Genomic_DNA"/>
</dbReference>
<proteinExistence type="inferred from homology"/>
<feature type="domain" description="DUF2179" evidence="7">
    <location>
        <begin position="147"/>
        <end position="199"/>
    </location>
</feature>
<dbReference type="PANTHER" id="PTHR40060:SF1">
    <property type="entry name" value="UPF0316 PROTEIN YEBE"/>
    <property type="match status" value="1"/>
</dbReference>
<dbReference type="InterPro" id="IPR022930">
    <property type="entry name" value="UPF0316"/>
</dbReference>